<organism evidence="1">
    <name type="scientific">Plesiomonas shigelloides</name>
    <name type="common">Aeromonas shigelloides</name>
    <dbReference type="NCBI Taxonomy" id="703"/>
    <lineage>
        <taxon>Bacteria</taxon>
        <taxon>Pseudomonadati</taxon>
        <taxon>Pseudomonadota</taxon>
        <taxon>Gammaproteobacteria</taxon>
        <taxon>Enterobacterales</taxon>
        <taxon>Enterobacteriaceae</taxon>
        <taxon>Plesiomonas</taxon>
    </lineage>
</organism>
<accession>A0A4D6U7D4</accession>
<proteinExistence type="predicted"/>
<gene>
    <name evidence="1" type="primary">orf11</name>
</gene>
<evidence type="ECO:0000313" key="1">
    <source>
        <dbReference type="EMBL" id="QCH03134.1"/>
    </source>
</evidence>
<dbReference type="EMBL" id="MK551180">
    <property type="protein sequence ID" value="QCH03134.1"/>
    <property type="molecule type" value="Genomic_DNA"/>
</dbReference>
<protein>
    <submittedName>
        <fullName evidence="1">Uncharacterized protein</fullName>
    </submittedName>
</protein>
<reference evidence="1" key="1">
    <citation type="journal article" date="2019" name="Front. Microbiol.">
        <title>O-Antigen Gene Clusters of Plesiomonas shigelloides Serogroups and Its Application in Development of a Molecular Serotyping Scheme.</title>
        <authorList>
            <person name="Xi D."/>
            <person name="Wang X."/>
            <person name="Ning K."/>
            <person name="Liu Q."/>
            <person name="Jing F."/>
            <person name="Guo X."/>
            <person name="Cao B."/>
        </authorList>
    </citation>
    <scope>NUCLEOTIDE SEQUENCE</scope>
    <source>
        <strain evidence="1">O10H41</strain>
    </source>
</reference>
<sequence length="74" mass="7941">MVIQQPSLQGVTVKVQLAANFNSAITCPCLTPAIHNIAFNAFGLQRSVDIRCNATRAADAANGIYLDEFHLKPA</sequence>
<name>A0A4D6U7D4_PLESH</name>
<dbReference type="AlphaFoldDB" id="A0A4D6U7D4"/>